<keyword evidence="2" id="KW-0808">Transferase</keyword>
<dbReference type="GO" id="GO:0008218">
    <property type="term" value="P:bioluminescence"/>
    <property type="evidence" value="ECO:0007669"/>
    <property type="project" value="UniProtKB-KW"/>
</dbReference>
<dbReference type="InterPro" id="IPR029058">
    <property type="entry name" value="AB_hydrolase_fold"/>
</dbReference>
<protein>
    <submittedName>
        <fullName evidence="5">Uncharacterized protein</fullName>
    </submittedName>
</protein>
<dbReference type="EMBL" id="QHJQ01000003">
    <property type="protein sequence ID" value="PXA04774.1"/>
    <property type="molecule type" value="Genomic_DNA"/>
</dbReference>
<dbReference type="Gene3D" id="3.40.50.150">
    <property type="entry name" value="Vaccinia Virus protein VP39"/>
    <property type="match status" value="1"/>
</dbReference>
<dbReference type="Gene3D" id="3.40.50.1820">
    <property type="entry name" value="alpha/beta hydrolase"/>
    <property type="match status" value="1"/>
</dbReference>
<dbReference type="OrthoDB" id="9757640at2"/>
<comment type="function">
    <text evidence="1">Acyl transferase is part of the fatty acid reductase system required for aldehyde biosynthesis; it produces fatty acids for the luminescent reaction.</text>
</comment>
<evidence type="ECO:0000256" key="2">
    <source>
        <dbReference type="ARBA" id="ARBA00022679"/>
    </source>
</evidence>
<comment type="caution">
    <text evidence="5">The sequence shown here is derived from an EMBL/GenBank/DDBJ whole genome shotgun (WGS) entry which is preliminary data.</text>
</comment>
<reference evidence="5 6" key="1">
    <citation type="submission" date="2018-05" db="EMBL/GenBank/DDBJ databases">
        <title>Coraliomargarita sinensis sp. nov., isolated from a marine solar saltern.</title>
        <authorList>
            <person name="Zhou L.Y."/>
        </authorList>
    </citation>
    <scope>NUCLEOTIDE SEQUENCE [LARGE SCALE GENOMIC DNA]</scope>
    <source>
        <strain evidence="5 6">WN38</strain>
    </source>
</reference>
<evidence type="ECO:0000313" key="6">
    <source>
        <dbReference type="Proteomes" id="UP000247099"/>
    </source>
</evidence>
<keyword evidence="6" id="KW-1185">Reference proteome</keyword>
<dbReference type="Proteomes" id="UP000247099">
    <property type="component" value="Unassembled WGS sequence"/>
</dbReference>
<dbReference type="InParanoid" id="A0A317ZGJ9"/>
<organism evidence="5 6">
    <name type="scientific">Coraliomargarita sinensis</name>
    <dbReference type="NCBI Taxonomy" id="2174842"/>
    <lineage>
        <taxon>Bacteria</taxon>
        <taxon>Pseudomonadati</taxon>
        <taxon>Verrucomicrobiota</taxon>
        <taxon>Opitutia</taxon>
        <taxon>Puniceicoccales</taxon>
        <taxon>Coraliomargaritaceae</taxon>
        <taxon>Coraliomargarita</taxon>
    </lineage>
</organism>
<gene>
    <name evidence="5" type="ORF">DDZ13_06290</name>
</gene>
<dbReference type="Pfam" id="PF13489">
    <property type="entry name" value="Methyltransf_23"/>
    <property type="match status" value="1"/>
</dbReference>
<evidence type="ECO:0000313" key="5">
    <source>
        <dbReference type="EMBL" id="PXA04774.1"/>
    </source>
</evidence>
<name>A0A317ZGJ9_9BACT</name>
<dbReference type="AlphaFoldDB" id="A0A317ZGJ9"/>
<dbReference type="PANTHER" id="PTHR43591">
    <property type="entry name" value="METHYLTRANSFERASE"/>
    <property type="match status" value="1"/>
</dbReference>
<dbReference type="InterPro" id="IPR029063">
    <property type="entry name" value="SAM-dependent_MTases_sf"/>
</dbReference>
<dbReference type="InterPro" id="IPR003157">
    <property type="entry name" value="LuxD"/>
</dbReference>
<proteinExistence type="predicted"/>
<evidence type="ECO:0000256" key="3">
    <source>
        <dbReference type="ARBA" id="ARBA00023223"/>
    </source>
</evidence>
<dbReference type="GO" id="GO:0006631">
    <property type="term" value="P:fatty acid metabolic process"/>
    <property type="evidence" value="ECO:0007669"/>
    <property type="project" value="InterPro"/>
</dbReference>
<dbReference type="CDD" id="cd02440">
    <property type="entry name" value="AdoMet_MTases"/>
    <property type="match status" value="1"/>
</dbReference>
<dbReference type="Pfam" id="PF02273">
    <property type="entry name" value="Acyl_transf_2"/>
    <property type="match status" value="1"/>
</dbReference>
<evidence type="ECO:0000256" key="1">
    <source>
        <dbReference type="ARBA" id="ARBA00003846"/>
    </source>
</evidence>
<keyword evidence="3" id="KW-0455">Luminescence</keyword>
<dbReference type="SUPFAM" id="SSF53474">
    <property type="entry name" value="alpha/beta-Hydrolases"/>
    <property type="match status" value="1"/>
</dbReference>
<keyword evidence="4" id="KW-0012">Acyltransferase</keyword>
<accession>A0A317ZGJ9</accession>
<dbReference type="SUPFAM" id="SSF53335">
    <property type="entry name" value="S-adenosyl-L-methionine-dependent methyltransferases"/>
    <property type="match status" value="1"/>
</dbReference>
<dbReference type="RefSeq" id="WP_110130580.1">
    <property type="nucleotide sequence ID" value="NZ_QHJQ01000003.1"/>
</dbReference>
<dbReference type="GO" id="GO:0016746">
    <property type="term" value="F:acyltransferase activity"/>
    <property type="evidence" value="ECO:0007669"/>
    <property type="project" value="UniProtKB-KW"/>
</dbReference>
<dbReference type="PANTHER" id="PTHR43591:SF110">
    <property type="entry name" value="RHODANESE DOMAIN-CONTAINING PROTEIN"/>
    <property type="match status" value="1"/>
</dbReference>
<evidence type="ECO:0000256" key="4">
    <source>
        <dbReference type="ARBA" id="ARBA00023315"/>
    </source>
</evidence>
<sequence length="564" mass="62772">MLAPKTTSGPQAISSRLVSFPGRHDLSLVGYIDEGPEEIWNGRFIILAPRYGETKKNNLKLAYSFAASGFRVLRFDQSNHIGESDGTIDNFTLPGAVEDILSAVDYVAGEFEPDELILFTVSLSARCGYRACSVDSRISRFISMVGMVDMDATLKSIYQRDIFGEFASGADWESIDILGFEINAENFHSSMCRAALIDLEGTLQDARKVEAPVLHLHAANDLWVKLEDVERVVEACPLGQLMTVPEVGHEVNENRESLQFALEKSIEFCLSGLPQSASNVALPDKESLFRQNRIERERMQKIVRFTEQESEFWETYLSKFGIIEKAHYYVEYFQQLAELLGGVKEDSVFLDAGCGNGFYGVGVIRSVLQGVNQFEGFPKAVHYCGIDLTGGGLGHTYLRHLDELSEVHLQYLSREAGIGVSYRKVDFDVVDPRTNMIIPLAEQSVDKLCCSLVVSYLKKPQALLAEFYRLLKPGGAAVVSSMKPGCDLTVLYHDSLARNYSDSNQEQATELLSSAGRIKTKQEVGVYKFYEAAELERLAFDAGFTDIKSMSCFGNQANLIRISK</sequence>